<protein>
    <submittedName>
        <fullName evidence="1">Uncharacterized protein</fullName>
    </submittedName>
</protein>
<dbReference type="AlphaFoldDB" id="A0AB34IT59"/>
<reference evidence="1 2" key="1">
    <citation type="journal article" date="2024" name="Science">
        <title>Giant polyketide synthase enzymes in the biosynthesis of giant marine polyether toxins.</title>
        <authorList>
            <person name="Fallon T.R."/>
            <person name="Shende V.V."/>
            <person name="Wierzbicki I.H."/>
            <person name="Pendleton A.L."/>
            <person name="Watervoot N.F."/>
            <person name="Auber R.P."/>
            <person name="Gonzalez D.J."/>
            <person name="Wisecaver J.H."/>
            <person name="Moore B.S."/>
        </authorList>
    </citation>
    <scope>NUCLEOTIDE SEQUENCE [LARGE SCALE GENOMIC DNA]</scope>
    <source>
        <strain evidence="1 2">12B1</strain>
    </source>
</reference>
<keyword evidence="2" id="KW-1185">Reference proteome</keyword>
<proteinExistence type="predicted"/>
<accession>A0AB34IT59</accession>
<gene>
    <name evidence="1" type="ORF">AB1Y20_008009</name>
</gene>
<comment type="caution">
    <text evidence="1">The sequence shown here is derived from an EMBL/GenBank/DDBJ whole genome shotgun (WGS) entry which is preliminary data.</text>
</comment>
<organism evidence="1 2">
    <name type="scientific">Prymnesium parvum</name>
    <name type="common">Toxic golden alga</name>
    <dbReference type="NCBI Taxonomy" id="97485"/>
    <lineage>
        <taxon>Eukaryota</taxon>
        <taxon>Haptista</taxon>
        <taxon>Haptophyta</taxon>
        <taxon>Prymnesiophyceae</taxon>
        <taxon>Prymnesiales</taxon>
        <taxon>Prymnesiaceae</taxon>
        <taxon>Prymnesium</taxon>
    </lineage>
</organism>
<dbReference type="Proteomes" id="UP001515480">
    <property type="component" value="Unassembled WGS sequence"/>
</dbReference>
<evidence type="ECO:0000313" key="1">
    <source>
        <dbReference type="EMBL" id="KAL1507157.1"/>
    </source>
</evidence>
<sequence>MLNEGGPTTNVLEALEAPQITTISNSLHVGNLKEACPTFKTADGPVRTVPRMLMVDGGSNINLFNNKDVPSLGIPIPGPPVQVSGWSDSVAQSVIANYRIDLQVKYEDGTKRRVTTEVAYSDQGRRDILSESAMWDAHSWSVLKEPRMRVDTPQGAIPLVRLNGLREVN</sequence>
<evidence type="ECO:0000313" key="2">
    <source>
        <dbReference type="Proteomes" id="UP001515480"/>
    </source>
</evidence>
<name>A0AB34IT59_PRYPA</name>
<dbReference type="EMBL" id="JBGBPQ010000018">
    <property type="protein sequence ID" value="KAL1507157.1"/>
    <property type="molecule type" value="Genomic_DNA"/>
</dbReference>